<reference evidence="2" key="1">
    <citation type="submission" date="2024-02" db="EMBL/GenBank/DDBJ databases">
        <title>Draft genome sequence of new strains in genus Ureaplasma.</title>
        <authorList>
            <person name="Nakajima Y."/>
            <person name="Segawa T."/>
        </authorList>
    </citation>
    <scope>NUCLEOTIDE SEQUENCE [LARGE SCALE GENOMIC DNA]</scope>
    <source>
        <strain evidence="2">OM1</strain>
    </source>
</reference>
<dbReference type="EMBL" id="BAABQM010000002">
    <property type="protein sequence ID" value="GAA5414723.1"/>
    <property type="molecule type" value="Genomic_DNA"/>
</dbReference>
<keyword evidence="3" id="KW-1185">Reference proteome</keyword>
<organism evidence="2 3">
    <name type="scientific">Ureaplasma ceti</name>
    <dbReference type="NCBI Taxonomy" id="3119530"/>
    <lineage>
        <taxon>Bacteria</taxon>
        <taxon>Bacillati</taxon>
        <taxon>Mycoplasmatota</taxon>
        <taxon>Mycoplasmoidales</taxon>
        <taxon>Mycoplasmoidaceae</taxon>
        <taxon>Ureaplasma</taxon>
    </lineage>
</organism>
<feature type="transmembrane region" description="Helical" evidence="1">
    <location>
        <begin position="49"/>
        <end position="70"/>
    </location>
</feature>
<dbReference type="Proteomes" id="UP001449582">
    <property type="component" value="Unassembled WGS sequence"/>
</dbReference>
<keyword evidence="1" id="KW-1133">Transmembrane helix</keyword>
<evidence type="ECO:0000256" key="1">
    <source>
        <dbReference type="SAM" id="Phobius"/>
    </source>
</evidence>
<evidence type="ECO:0008006" key="4">
    <source>
        <dbReference type="Google" id="ProtNLM"/>
    </source>
</evidence>
<evidence type="ECO:0000313" key="3">
    <source>
        <dbReference type="Proteomes" id="UP001449582"/>
    </source>
</evidence>
<protein>
    <recommendedName>
        <fullName evidence="4">Cardiolipin synthase N-terminal domain-containing protein</fullName>
    </recommendedName>
</protein>
<name>A0ABP9U5V9_9BACT</name>
<gene>
    <name evidence="2" type="ORF">UREOM_4340</name>
</gene>
<proteinExistence type="predicted"/>
<evidence type="ECO:0000313" key="2">
    <source>
        <dbReference type="EMBL" id="GAA5414723.1"/>
    </source>
</evidence>
<feature type="transmembrane region" description="Helical" evidence="1">
    <location>
        <begin position="21"/>
        <end position="43"/>
    </location>
</feature>
<accession>A0ABP9U5V9</accession>
<sequence length="75" mass="8421">MEQENSQVVVKNELPQKDFALLILAVVMWLIGPILYLVFGNIQGNTNKILTIVAIFFPVIPAILLVLNTFKIINI</sequence>
<keyword evidence="1" id="KW-0472">Membrane</keyword>
<comment type="caution">
    <text evidence="2">The sequence shown here is derived from an EMBL/GenBank/DDBJ whole genome shotgun (WGS) entry which is preliminary data.</text>
</comment>
<dbReference type="RefSeq" id="WP_353289883.1">
    <property type="nucleotide sequence ID" value="NZ_BAABQM010000002.1"/>
</dbReference>
<keyword evidence="1" id="KW-0812">Transmembrane</keyword>